<feature type="transmembrane region" description="Helical" evidence="1">
    <location>
        <begin position="21"/>
        <end position="42"/>
    </location>
</feature>
<protein>
    <submittedName>
        <fullName evidence="2">Uncharacterized protein</fullName>
    </submittedName>
</protein>
<evidence type="ECO:0000313" key="3">
    <source>
        <dbReference type="Proteomes" id="UP000178750"/>
    </source>
</evidence>
<name>A0A1F7Y3C2_9BACT</name>
<keyword evidence="1" id="KW-0812">Transmembrane</keyword>
<keyword evidence="1" id="KW-0472">Membrane</keyword>
<dbReference type="Proteomes" id="UP000178750">
    <property type="component" value="Unassembled WGS sequence"/>
</dbReference>
<reference evidence="2 3" key="1">
    <citation type="journal article" date="2016" name="Nat. Commun.">
        <title>Thousands of microbial genomes shed light on interconnected biogeochemical processes in an aquifer system.</title>
        <authorList>
            <person name="Anantharaman K."/>
            <person name="Brown C.T."/>
            <person name="Hug L.A."/>
            <person name="Sharon I."/>
            <person name="Castelle C.J."/>
            <person name="Probst A.J."/>
            <person name="Thomas B.C."/>
            <person name="Singh A."/>
            <person name="Wilkins M.J."/>
            <person name="Karaoz U."/>
            <person name="Brodie E.L."/>
            <person name="Williams K.H."/>
            <person name="Hubbard S.S."/>
            <person name="Banfield J.F."/>
        </authorList>
    </citation>
    <scope>NUCLEOTIDE SEQUENCE [LARGE SCALE GENOMIC DNA]</scope>
</reference>
<dbReference type="EMBL" id="MGGF01000024">
    <property type="protein sequence ID" value="OGM21814.1"/>
    <property type="molecule type" value="Genomic_DNA"/>
</dbReference>
<gene>
    <name evidence="2" type="ORF">A2863_04375</name>
</gene>
<sequence>MDREEINMPKKKSVKQGLTKNALVLISVFFMLFAVFITLLYYRQVADVQAFIKLQNQQRNTLLLVAPSPKAVAPLKSR</sequence>
<comment type="caution">
    <text evidence="2">The sequence shown here is derived from an EMBL/GenBank/DDBJ whole genome shotgun (WGS) entry which is preliminary data.</text>
</comment>
<accession>A0A1F7Y3C2</accession>
<evidence type="ECO:0000313" key="2">
    <source>
        <dbReference type="EMBL" id="OGM21814.1"/>
    </source>
</evidence>
<organism evidence="2 3">
    <name type="scientific">Candidatus Woesebacteria bacterium RIFCSPHIGHO2_01_FULL_38_9b</name>
    <dbReference type="NCBI Taxonomy" id="1802493"/>
    <lineage>
        <taxon>Bacteria</taxon>
        <taxon>Candidatus Woeseibacteriota</taxon>
    </lineage>
</organism>
<dbReference type="AlphaFoldDB" id="A0A1F7Y3C2"/>
<evidence type="ECO:0000256" key="1">
    <source>
        <dbReference type="SAM" id="Phobius"/>
    </source>
</evidence>
<proteinExistence type="predicted"/>
<keyword evidence="1" id="KW-1133">Transmembrane helix</keyword>